<dbReference type="PANTHER" id="PTHR37842:SF2">
    <property type="entry name" value="GYLCOSYL HYDROLASE 115 C-TERMINAL DOMAIN-CONTAINING PROTEIN"/>
    <property type="match status" value="1"/>
</dbReference>
<organism evidence="5 6">
    <name type="scientific">Sodiomyces alkalinus (strain CBS 110278 / VKM F-3762 / F11)</name>
    <name type="common">Alkaliphilic filamentous fungus</name>
    <dbReference type="NCBI Taxonomy" id="1314773"/>
    <lineage>
        <taxon>Eukaryota</taxon>
        <taxon>Fungi</taxon>
        <taxon>Dikarya</taxon>
        <taxon>Ascomycota</taxon>
        <taxon>Pezizomycotina</taxon>
        <taxon>Sordariomycetes</taxon>
        <taxon>Hypocreomycetidae</taxon>
        <taxon>Glomerellales</taxon>
        <taxon>Plectosphaerellaceae</taxon>
        <taxon>Sodiomyces</taxon>
    </lineage>
</organism>
<keyword evidence="1" id="KW-0378">Hydrolase</keyword>
<dbReference type="InterPro" id="IPR029018">
    <property type="entry name" value="Hex-like_dom2"/>
</dbReference>
<dbReference type="Gene3D" id="3.20.20.520">
    <property type="entry name" value="Glycosyl hydrolase family 115"/>
    <property type="match status" value="1"/>
</dbReference>
<gene>
    <name evidence="5" type="ORF">SODALDRAFT_349826</name>
</gene>
<reference evidence="5 6" key="1">
    <citation type="journal article" date="2018" name="Mol. Ecol.">
        <title>The obligate alkalophilic soda-lake fungus Sodiomyces alkalinus has shifted to a protein diet.</title>
        <authorList>
            <person name="Grum-Grzhimaylo A.A."/>
            <person name="Falkoski D.L."/>
            <person name="van den Heuvel J."/>
            <person name="Valero-Jimenez C.A."/>
            <person name="Min B."/>
            <person name="Choi I.G."/>
            <person name="Lipzen A."/>
            <person name="Daum C.G."/>
            <person name="Aanen D.K."/>
            <person name="Tsang A."/>
            <person name="Henrissat B."/>
            <person name="Bilanenko E.N."/>
            <person name="de Vries R.P."/>
            <person name="van Kan J.A.L."/>
            <person name="Grigoriev I.V."/>
            <person name="Debets A.J.M."/>
        </authorList>
    </citation>
    <scope>NUCLEOTIDE SEQUENCE [LARGE SCALE GENOMIC DNA]</scope>
    <source>
        <strain evidence="5 6">F11</strain>
    </source>
</reference>
<dbReference type="AlphaFoldDB" id="A0A3N2PYP1"/>
<dbReference type="InterPro" id="IPR041437">
    <property type="entry name" value="GH115_C"/>
</dbReference>
<name>A0A3N2PYP1_SODAK</name>
<evidence type="ECO:0000256" key="3">
    <source>
        <dbReference type="SAM" id="SignalP"/>
    </source>
</evidence>
<dbReference type="EMBL" id="ML119053">
    <property type="protein sequence ID" value="ROT39651.1"/>
    <property type="molecule type" value="Genomic_DNA"/>
</dbReference>
<feature type="domain" description="Gylcosyl hydrolase 115 C-terminal" evidence="4">
    <location>
        <begin position="857"/>
        <end position="1086"/>
    </location>
</feature>
<dbReference type="Gene3D" id="1.20.58.2150">
    <property type="match status" value="1"/>
</dbReference>
<dbReference type="GeneID" id="39581918"/>
<dbReference type="STRING" id="1314773.A0A3N2PYP1"/>
<evidence type="ECO:0000256" key="2">
    <source>
        <dbReference type="SAM" id="MobiDB-lite"/>
    </source>
</evidence>
<dbReference type="PANTHER" id="PTHR37842">
    <property type="match status" value="1"/>
</dbReference>
<dbReference type="Gene3D" id="3.30.379.10">
    <property type="entry name" value="Chitobiase/beta-hexosaminidase domain 2-like"/>
    <property type="match status" value="1"/>
</dbReference>
<evidence type="ECO:0000256" key="1">
    <source>
        <dbReference type="ARBA" id="ARBA00022801"/>
    </source>
</evidence>
<proteinExistence type="predicted"/>
<dbReference type="Pfam" id="PF17829">
    <property type="entry name" value="GH115_C"/>
    <property type="match status" value="1"/>
</dbReference>
<dbReference type="Gene3D" id="2.60.120.1620">
    <property type="match status" value="1"/>
</dbReference>
<dbReference type="InterPro" id="IPR042301">
    <property type="entry name" value="GH115_sf"/>
</dbReference>
<evidence type="ECO:0000313" key="6">
    <source>
        <dbReference type="Proteomes" id="UP000272025"/>
    </source>
</evidence>
<dbReference type="RefSeq" id="XP_028467457.1">
    <property type="nucleotide sequence ID" value="XM_028613440.1"/>
</dbReference>
<dbReference type="InterPro" id="IPR031924">
    <property type="entry name" value="GH115"/>
</dbReference>
<feature type="compositionally biased region" description="Basic and acidic residues" evidence="2">
    <location>
        <begin position="906"/>
        <end position="915"/>
    </location>
</feature>
<dbReference type="Proteomes" id="UP000272025">
    <property type="component" value="Unassembled WGS sequence"/>
</dbReference>
<evidence type="ECO:0000259" key="4">
    <source>
        <dbReference type="Pfam" id="PF17829"/>
    </source>
</evidence>
<dbReference type="Pfam" id="PF15979">
    <property type="entry name" value="Glyco_hydro_115"/>
    <property type="match status" value="1"/>
</dbReference>
<keyword evidence="3" id="KW-0732">Signal</keyword>
<dbReference type="GO" id="GO:0016787">
    <property type="term" value="F:hydrolase activity"/>
    <property type="evidence" value="ECO:0007669"/>
    <property type="project" value="UniProtKB-KW"/>
</dbReference>
<protein>
    <recommendedName>
        <fullName evidence="4">Gylcosyl hydrolase 115 C-terminal domain-containing protein</fullName>
    </recommendedName>
</protein>
<accession>A0A3N2PYP1</accession>
<keyword evidence="6" id="KW-1185">Reference proteome</keyword>
<sequence>MKGPSVKSLSLAVLSGLVPWVSALGQQPIVSFESAEGALQIVGGEAGTGQIRVSGNDYWGVIRAAGDLAADFGRVTGTNFSLSNGQSGASPARYRFRPVDVTDNTVFRTLEEDSFAGPAYADPEAENTVIIAGTIGTDGIIDQLIAAGSLDVSEVEGEWEAFVSQLVDNPMDGVARALVIAGSDPRGTIYGIYDVSEQIGVSPWYFWADVAVRQRDEIYVLPERKVQKSPSIKYRGIFINDEQPGLSSWVATQWDNTWNDAAPYNHHFYALVSELLLRLRANYLWPALWGSMVYVDDPLNQPLLDAYEIVLGGSHTEPMMRAQNEFGTFYEGPWQYNNNNETIDEYFRYGVERARPYARNSVWTMAMRGTGDTAIEGDLGIDAIVSMLETLVDNQRQILVDGLDDIEHASEVDSLWCLYKEVQSYQERGLVVPEDITLLWADDNWGNVRRLPLANETERSGGAGVYYHFDYVGGPRSYKWINTIQLEKTAEQMHLAYERHARKIWIVNVGDIKPKEIPINHFLDMAYDAEMYGVHATTRWINDWVRREFGGDDHVDHITDVMIRYGMYAARRKYELLEPWVYSVINYREADAVLAQWAALAADAQSVYDALDDAYRPAYFQTVLHPVLAGEIVHRIQVNGAKNQLYAAQKRNAANDVIWESLQLMYDDANLTQRWNEMLDGKWAHMLDQTHLGYDYWQQPMRNTLPNLRFVQDVFPSLGGEWGITVEGTNASAQGDSQWHALSTNDLFLPPLDPWGAADSYVEVFHRGPSECNWFAAPWEDYVRLSVYNGTVGGDDGRDTRIFVSVDWQRAPPAPSTSQVYINFTSDCLGFEQYAGDLPRAVVTVEHRLLPENFTAGFVESDGHVAIEAPHYQAIYPAQNNTGGHGHGHGHDHDHGHAPNSTALVRRHDNTTDGGHHHHGDGDGDGPEYHLFENYGRTLAGVGLFPLDTEKLQVGEGPALEYSLYLFTNHSAANVTLYISTAANYLGDGNPLEYAVVLFPTGGAQPEPKRVQPIGPNIGGDMPVGWDGAVADAVWGLTGNYTTSSFEVPRAGAYTLRVWALLPNLIVQKIVVDLGGVRSSYLGPPESFLVGRDERGEYNGTSFATTSGIVGALSRNGTQGHGGEESGAVGVSASRGLGLALLPLVLGLFMSL</sequence>
<feature type="region of interest" description="Disordered" evidence="2">
    <location>
        <begin position="879"/>
        <end position="929"/>
    </location>
</feature>
<feature type="chain" id="PRO_5018150551" description="Gylcosyl hydrolase 115 C-terminal domain-containing protein" evidence="3">
    <location>
        <begin position="24"/>
        <end position="1152"/>
    </location>
</feature>
<feature type="signal peptide" evidence="3">
    <location>
        <begin position="1"/>
        <end position="23"/>
    </location>
</feature>
<dbReference type="OrthoDB" id="4849794at2759"/>
<evidence type="ECO:0000313" key="5">
    <source>
        <dbReference type="EMBL" id="ROT39651.1"/>
    </source>
</evidence>